<dbReference type="PANTHER" id="PTHR22642:SF2">
    <property type="entry name" value="PROTEIN LONG AFTER FAR-RED 3"/>
    <property type="match status" value="1"/>
</dbReference>
<dbReference type="SUPFAM" id="SSF51338">
    <property type="entry name" value="Composite domain of metallo-dependent hydrolases"/>
    <property type="match status" value="1"/>
</dbReference>
<dbReference type="EMBL" id="AP018823">
    <property type="protein sequence ID" value="BBF85192.1"/>
    <property type="molecule type" value="Genomic_DNA"/>
</dbReference>
<keyword evidence="3" id="KW-1185">Reference proteome</keyword>
<feature type="domain" description="Amidohydrolase 3" evidence="1">
    <location>
        <begin position="53"/>
        <end position="534"/>
    </location>
</feature>
<dbReference type="KEGG" id="amah:DLM_1573"/>
<dbReference type="Gene3D" id="2.30.40.10">
    <property type="entry name" value="Urease, subunit C, domain 1"/>
    <property type="match status" value="1"/>
</dbReference>
<dbReference type="Gene3D" id="3.10.310.70">
    <property type="match status" value="1"/>
</dbReference>
<evidence type="ECO:0000313" key="2">
    <source>
        <dbReference type="EMBL" id="BBF85192.1"/>
    </source>
</evidence>
<proteinExistence type="predicted"/>
<dbReference type="SUPFAM" id="SSF51556">
    <property type="entry name" value="Metallo-dependent hydrolases"/>
    <property type="match status" value="1"/>
</dbReference>
<dbReference type="InterPro" id="IPR013108">
    <property type="entry name" value="Amidohydro_3"/>
</dbReference>
<dbReference type="Gene3D" id="3.20.20.140">
    <property type="entry name" value="Metal-dependent hydrolases"/>
    <property type="match status" value="1"/>
</dbReference>
<dbReference type="STRING" id="332411.VI06_21000"/>
<reference evidence="3" key="3">
    <citation type="journal article" date="2017" name="Plant Physiol. Biochem.">
        <title>Differential oxidative and antioxidative response of duckweed Lemna minor toward plant growth promoting/inhibiting bacteria.</title>
        <authorList>
            <person name="Ishizawa H."/>
            <person name="Kuroda M."/>
            <person name="Morikawa M."/>
            <person name="Ike M."/>
        </authorList>
    </citation>
    <scope>NUCLEOTIDE SEQUENCE [LARGE SCALE GENOMIC DNA]</scope>
    <source>
        <strain evidence="3">H3</strain>
    </source>
</reference>
<dbReference type="Proteomes" id="UP000198290">
    <property type="component" value="Chromosome"/>
</dbReference>
<dbReference type="InterPro" id="IPR032466">
    <property type="entry name" value="Metal_Hydrolase"/>
</dbReference>
<dbReference type="InterPro" id="IPR033932">
    <property type="entry name" value="YtcJ-like"/>
</dbReference>
<organism evidence="2 3">
    <name type="scientific">Aquitalea magnusonii</name>
    <dbReference type="NCBI Taxonomy" id="332411"/>
    <lineage>
        <taxon>Bacteria</taxon>
        <taxon>Pseudomonadati</taxon>
        <taxon>Pseudomonadota</taxon>
        <taxon>Betaproteobacteria</taxon>
        <taxon>Neisseriales</taxon>
        <taxon>Chromobacteriaceae</taxon>
        <taxon>Aquitalea</taxon>
    </lineage>
</organism>
<sequence length="545" mass="58874">MQYPEKIYYNGSIHTGNDLNAMHTALAIGGGKIIASGDDQTIRAMAGSQTQQIDLAGKQIIPAFVDGHAHPLEGQQMVGDIDLARADSAEGVLTLIREAAMAQAEEPWVFVGGIDLSVFGNYPTRQQLDVALPDRPLLLLGHDVHSGCLNTLGLAAAGIGADTQDPKGGIHEREPGSQEPSGVVHEAALYRLFGLIPQLGPARYPQSLAKAIAMAHRLGITGWFDARVDEGLLQAYAAARDAGTLKLHVSTGLLATPRHDPAAQIARFQDWKRRYEGDTLHVHTVKIFIDGVTESRTAALLEPYPGTADHGLALWEQAALNEIVAMADAAGFDLHFHTLADRAVRMALDALEWAAKCNGPRDRRAQLAHLQLVHPDDMPRFSPLGAIASVQALWTAAAPELQSFYSEILGSERAAHSYPLRSLRNAGVMLAGGSDWPVSTMDPLAIMQTGVTHQPTDDPTAEPWNPDERLDLQVMLQAHTLNASHALRFDDCRGLLPGHEANFLILQRSLFAQAIQQLHQTRLLCTVFRGETVYGADTDCNAVAA</sequence>
<dbReference type="RefSeq" id="WP_089084234.1">
    <property type="nucleotide sequence ID" value="NZ_AP018823.1"/>
</dbReference>
<name>A0A3G9GGG1_9NEIS</name>
<dbReference type="GO" id="GO:0016810">
    <property type="term" value="F:hydrolase activity, acting on carbon-nitrogen (but not peptide) bonds"/>
    <property type="evidence" value="ECO:0007669"/>
    <property type="project" value="InterPro"/>
</dbReference>
<dbReference type="Pfam" id="PF07969">
    <property type="entry name" value="Amidohydro_3"/>
    <property type="match status" value="1"/>
</dbReference>
<evidence type="ECO:0000259" key="1">
    <source>
        <dbReference type="Pfam" id="PF07969"/>
    </source>
</evidence>
<reference evidence="3" key="1">
    <citation type="journal article" date="2017" name="Biotechnol. Biofuels">
        <title>Evaluation of environmental bacterial communities as a factor affecting the growth of duckweed Lemna minor.</title>
        <authorList>
            <person name="Ishizawa H."/>
            <person name="Kuroda M."/>
            <person name="Morikawa M."/>
            <person name="Ike M."/>
        </authorList>
    </citation>
    <scope>NUCLEOTIDE SEQUENCE [LARGE SCALE GENOMIC DNA]</scope>
    <source>
        <strain evidence="3">H3</strain>
    </source>
</reference>
<accession>A0A3G9GGG1</accession>
<dbReference type="PANTHER" id="PTHR22642">
    <property type="entry name" value="IMIDAZOLONEPROPIONASE"/>
    <property type="match status" value="1"/>
</dbReference>
<gene>
    <name evidence="2" type="ORF">DLM_1573</name>
</gene>
<dbReference type="OrthoDB" id="8579267at2"/>
<evidence type="ECO:0000313" key="3">
    <source>
        <dbReference type="Proteomes" id="UP000198290"/>
    </source>
</evidence>
<reference evidence="2 3" key="2">
    <citation type="journal article" date="2017" name="Genome Announc.">
        <title>Draft genome sequence of Aquitalea magnusonii strain H3, a plant growth-promoting bacterium of duckweed Lemna minor.</title>
        <authorList>
            <person name="Ishizawa H."/>
            <person name="Kuroda M."/>
            <person name="Ike M."/>
        </authorList>
    </citation>
    <scope>NUCLEOTIDE SEQUENCE [LARGE SCALE GENOMIC DNA]</scope>
    <source>
        <strain evidence="2 3">H3</strain>
    </source>
</reference>
<dbReference type="CDD" id="cd01300">
    <property type="entry name" value="YtcJ_like"/>
    <property type="match status" value="1"/>
</dbReference>
<protein>
    <submittedName>
        <fullName evidence="2">Exoenzyme regulatory protein AepA</fullName>
    </submittedName>
</protein>
<dbReference type="InterPro" id="IPR011059">
    <property type="entry name" value="Metal-dep_hydrolase_composite"/>
</dbReference>
<dbReference type="AlphaFoldDB" id="A0A3G9GGG1"/>